<comment type="caution">
    <text evidence="1">The sequence shown here is derived from an EMBL/GenBank/DDBJ whole genome shotgun (WGS) entry which is preliminary data.</text>
</comment>
<evidence type="ECO:0000313" key="1">
    <source>
        <dbReference type="EMBL" id="KKN39938.1"/>
    </source>
</evidence>
<gene>
    <name evidence="1" type="ORF">LCGC14_0738440</name>
</gene>
<reference evidence="1" key="1">
    <citation type="journal article" date="2015" name="Nature">
        <title>Complex archaea that bridge the gap between prokaryotes and eukaryotes.</title>
        <authorList>
            <person name="Spang A."/>
            <person name="Saw J.H."/>
            <person name="Jorgensen S.L."/>
            <person name="Zaremba-Niedzwiedzka K."/>
            <person name="Martijn J."/>
            <person name="Lind A.E."/>
            <person name="van Eijk R."/>
            <person name="Schleper C."/>
            <person name="Guy L."/>
            <person name="Ettema T.J."/>
        </authorList>
    </citation>
    <scope>NUCLEOTIDE SEQUENCE</scope>
</reference>
<organism evidence="1">
    <name type="scientific">marine sediment metagenome</name>
    <dbReference type="NCBI Taxonomy" id="412755"/>
    <lineage>
        <taxon>unclassified sequences</taxon>
        <taxon>metagenomes</taxon>
        <taxon>ecological metagenomes</taxon>
    </lineage>
</organism>
<name>A0A0F9TEP9_9ZZZZ</name>
<dbReference type="AlphaFoldDB" id="A0A0F9TEP9"/>
<sequence length="74" mass="8501">MAIRLRIIDGTHVALCAAHSDLKSGDIYLDDAWHYAISQKYWRDYPELGIVDEENNAIARKECRCPACHPQTDR</sequence>
<proteinExistence type="predicted"/>
<dbReference type="EMBL" id="LAZR01001735">
    <property type="protein sequence ID" value="KKN39938.1"/>
    <property type="molecule type" value="Genomic_DNA"/>
</dbReference>
<accession>A0A0F9TEP9</accession>
<protein>
    <submittedName>
        <fullName evidence="1">Uncharacterized protein</fullName>
    </submittedName>
</protein>